<proteinExistence type="predicted"/>
<organism evidence="2 3">
    <name type="scientific">Holothuria leucospilota</name>
    <name type="common">Black long sea cucumber</name>
    <name type="synonym">Mertensiothuria leucospilota</name>
    <dbReference type="NCBI Taxonomy" id="206669"/>
    <lineage>
        <taxon>Eukaryota</taxon>
        <taxon>Metazoa</taxon>
        <taxon>Echinodermata</taxon>
        <taxon>Eleutherozoa</taxon>
        <taxon>Echinozoa</taxon>
        <taxon>Holothuroidea</taxon>
        <taxon>Aspidochirotacea</taxon>
        <taxon>Aspidochirotida</taxon>
        <taxon>Holothuriidae</taxon>
        <taxon>Holothuria</taxon>
    </lineage>
</organism>
<evidence type="ECO:0000256" key="1">
    <source>
        <dbReference type="SAM" id="MobiDB-lite"/>
    </source>
</evidence>
<evidence type="ECO:0008006" key="4">
    <source>
        <dbReference type="Google" id="ProtNLM"/>
    </source>
</evidence>
<accession>A0A9Q0YFR1</accession>
<dbReference type="AlphaFoldDB" id="A0A9Q0YFR1"/>
<gene>
    <name evidence="2" type="ORF">HOLleu_40393</name>
</gene>
<dbReference type="OrthoDB" id="6077228at2759"/>
<dbReference type="Proteomes" id="UP001152320">
    <property type="component" value="Chromosome 22"/>
</dbReference>
<keyword evidence="3" id="KW-1185">Reference proteome</keyword>
<comment type="caution">
    <text evidence="2">The sequence shown here is derived from an EMBL/GenBank/DDBJ whole genome shotgun (WGS) entry which is preliminary data.</text>
</comment>
<reference evidence="2" key="1">
    <citation type="submission" date="2021-10" db="EMBL/GenBank/DDBJ databases">
        <title>Tropical sea cucumber genome reveals ecological adaptation and Cuvierian tubules defense mechanism.</title>
        <authorList>
            <person name="Chen T."/>
        </authorList>
    </citation>
    <scope>NUCLEOTIDE SEQUENCE</scope>
    <source>
        <strain evidence="2">Nanhai2018</strain>
        <tissue evidence="2">Muscle</tissue>
    </source>
</reference>
<dbReference type="EMBL" id="JAIZAY010000022">
    <property type="protein sequence ID" value="KAJ8020726.1"/>
    <property type="molecule type" value="Genomic_DNA"/>
</dbReference>
<name>A0A9Q0YFR1_HOLLE</name>
<feature type="region of interest" description="Disordered" evidence="1">
    <location>
        <begin position="1"/>
        <end position="44"/>
    </location>
</feature>
<feature type="region of interest" description="Disordered" evidence="1">
    <location>
        <begin position="318"/>
        <end position="365"/>
    </location>
</feature>
<evidence type="ECO:0000313" key="2">
    <source>
        <dbReference type="EMBL" id="KAJ8020726.1"/>
    </source>
</evidence>
<evidence type="ECO:0000313" key="3">
    <source>
        <dbReference type="Proteomes" id="UP001152320"/>
    </source>
</evidence>
<sequence>MSDVTDSSPLSPIVEGSLDNLSLSGSEEGNAGTEKTMFRSNHQKKSHNIHMAVTDIRWSEINYGIKEVIKSYRLPLLVKVTQGHFSGPDEDSLGQGQIVRFAQWQKIKRVKARDVRGRIITMPLSFGVPFGVVPYNMDTIRGKLTKLRHLQLKDLVRRYQLPQRVKISSKHFSRRELIIPGVDLISDTFDLVELYEEIVLQGNAINFGVLDETVLNIPLRNSEMEVIVGLGLVNGSQTNWDKLHASLTEKFNRKVRLPKLVDGKGVLIVHQIPSHRPRQKLQFNSGSEPVSAVVPPFETASVPRKEFRYKKRSEISSTGSTLTNRYRTAEKKPRRLIKVEDDELSIDGSETSSGLASPDGPMSPVFPLETSSENNAFSLGSPREYYGDNTNFDEEVSSMHRPLSSPKTTQNPLLMYEGHDENGNIDANNYPEEDYAGSPKTTENPLQTYDRRHFEEGSTDSGHATWLTSGGSVVGDLLGDIATHFEQSYENTETPNMIQEYLHSVEQDTIVRNKHKRKVAQHSDLYTRGRREGRSVGREKLKYRSRSVQEFNITETPIEEADKARSMCDLDDNSPISRSTSLSRPKELFGTVAKINRFRPSLWSAGWAPQPDNRYNGQSIEDFIQTS</sequence>
<protein>
    <recommendedName>
        <fullName evidence="4">CABIT domain-containing protein</fullName>
    </recommendedName>
</protein>
<feature type="compositionally biased region" description="Polar residues" evidence="1">
    <location>
        <begin position="1"/>
        <end position="10"/>
    </location>
</feature>